<accession>A0A2I4GPF4</accession>
<dbReference type="Gramene" id="Jr01_26710_p1">
    <property type="protein sequence ID" value="cds.Jr01_26710_p1"/>
    <property type="gene ID" value="Jr01_26710"/>
</dbReference>
<organism evidence="2 3">
    <name type="scientific">Juglans regia</name>
    <name type="common">English walnut</name>
    <dbReference type="NCBI Taxonomy" id="51240"/>
    <lineage>
        <taxon>Eukaryota</taxon>
        <taxon>Viridiplantae</taxon>
        <taxon>Streptophyta</taxon>
        <taxon>Embryophyta</taxon>
        <taxon>Tracheophyta</taxon>
        <taxon>Spermatophyta</taxon>
        <taxon>Magnoliopsida</taxon>
        <taxon>eudicotyledons</taxon>
        <taxon>Gunneridae</taxon>
        <taxon>Pentapetalae</taxon>
        <taxon>rosids</taxon>
        <taxon>fabids</taxon>
        <taxon>Fagales</taxon>
        <taxon>Juglandaceae</taxon>
        <taxon>Juglans</taxon>
    </lineage>
</organism>
<proteinExistence type="predicted"/>
<keyword evidence="2" id="KW-1185">Reference proteome</keyword>
<dbReference type="Proteomes" id="UP000235220">
    <property type="component" value="Chromosome 1"/>
</dbReference>
<dbReference type="RefSeq" id="XP_018845778.1">
    <property type="nucleotide sequence ID" value="XM_018990233.2"/>
</dbReference>
<evidence type="ECO:0000313" key="3">
    <source>
        <dbReference type="RefSeq" id="XP_018845778.1"/>
    </source>
</evidence>
<dbReference type="OrthoDB" id="1907935at2759"/>
<reference evidence="3" key="1">
    <citation type="submission" date="2025-08" db="UniProtKB">
        <authorList>
            <consortium name="RefSeq"/>
        </authorList>
    </citation>
    <scope>IDENTIFICATION</scope>
    <source>
        <tissue evidence="3">Leaves</tissue>
    </source>
</reference>
<dbReference type="PANTHER" id="PTHR34364">
    <property type="entry name" value="WAS/WASL-INTERACTING FAMILY PROTEIN"/>
    <property type="match status" value="1"/>
</dbReference>
<feature type="region of interest" description="Disordered" evidence="1">
    <location>
        <begin position="54"/>
        <end position="80"/>
    </location>
</feature>
<dbReference type="KEGG" id="jre:109009651"/>
<dbReference type="GeneID" id="109009651"/>
<dbReference type="FunCoup" id="A0A2I4GPF4">
    <property type="interactions" value="59"/>
</dbReference>
<evidence type="ECO:0000313" key="2">
    <source>
        <dbReference type="Proteomes" id="UP000235220"/>
    </source>
</evidence>
<dbReference type="AlphaFoldDB" id="A0A2I4GPF4"/>
<dbReference type="PANTHER" id="PTHR34364:SF9">
    <property type="match status" value="1"/>
</dbReference>
<dbReference type="STRING" id="51240.A0A2I4GPF4"/>
<protein>
    <submittedName>
        <fullName evidence="3">Uncharacterized protein LOC109009651</fullName>
    </submittedName>
</protein>
<sequence length="148" mass="16988">MEPPSPPSFPPKESLINRCKPIWRSFLIFNLALGAYMFAGARKKDAVIANSKAAEKKFDDHKATEEDPSEPNTSPATPIAEMPYLPYSVLEPLKVLEPIPEDQQLELFQWILEEKRKVKPKNRQEKQRNDEDKAILKQYIRAKSIPSL</sequence>
<gene>
    <name evidence="3" type="primary">LOC109009651</name>
</gene>
<evidence type="ECO:0000256" key="1">
    <source>
        <dbReference type="SAM" id="MobiDB-lite"/>
    </source>
</evidence>
<name>A0A2I4GPF4_JUGRE</name>
<feature type="compositionally biased region" description="Basic and acidic residues" evidence="1">
    <location>
        <begin position="54"/>
        <end position="65"/>
    </location>
</feature>